<proteinExistence type="predicted"/>
<gene>
    <name evidence="1" type="ORF">E5331_07780</name>
</gene>
<protein>
    <submittedName>
        <fullName evidence="1">Uncharacterized protein</fullName>
    </submittedName>
</protein>
<comment type="caution">
    <text evidence="1">The sequence shown here is derived from an EMBL/GenBank/DDBJ whole genome shotgun (WGS) entry which is preliminary data.</text>
</comment>
<dbReference type="Proteomes" id="UP000306319">
    <property type="component" value="Unassembled WGS sequence"/>
</dbReference>
<evidence type="ECO:0000313" key="2">
    <source>
        <dbReference type="Proteomes" id="UP000306319"/>
    </source>
</evidence>
<name>A0AC61RFI9_9BACT</name>
<evidence type="ECO:0000313" key="1">
    <source>
        <dbReference type="EMBL" id="TGY78957.1"/>
    </source>
</evidence>
<organism evidence="1 2">
    <name type="scientific">Lepagella muris</name>
    <dbReference type="NCBI Taxonomy" id="3032870"/>
    <lineage>
        <taxon>Bacteria</taxon>
        <taxon>Pseudomonadati</taxon>
        <taxon>Bacteroidota</taxon>
        <taxon>Bacteroidia</taxon>
        <taxon>Bacteroidales</taxon>
        <taxon>Muribaculaceae</taxon>
        <taxon>Lepagella</taxon>
    </lineage>
</organism>
<accession>A0AC61RFI9</accession>
<dbReference type="EMBL" id="SRYB01000009">
    <property type="protein sequence ID" value="TGY78957.1"/>
    <property type="molecule type" value="Genomic_DNA"/>
</dbReference>
<keyword evidence="2" id="KW-1185">Reference proteome</keyword>
<sequence length="127" mass="14849">MKEVLKRDLVLKTDPETQEQYWSMGIRTVSKPEEEDRVNAVLDILKGDKTAEEVRKKYDITSINSIYTWIGKYVSQEKVLSLEEQTEEDMANKSKDDQIRELKAKLRRNKTCKVNRFNASGRVNHIS</sequence>
<reference evidence="1" key="1">
    <citation type="submission" date="2019-04" db="EMBL/GenBank/DDBJ databases">
        <title>Microbes associate with the intestines of laboratory mice.</title>
        <authorList>
            <person name="Navarre W."/>
            <person name="Wong E."/>
            <person name="Huang K."/>
            <person name="Tropini C."/>
            <person name="Ng K."/>
            <person name="Yu B."/>
        </authorList>
    </citation>
    <scope>NUCLEOTIDE SEQUENCE</scope>
    <source>
        <strain evidence="1">NM04_E33</strain>
    </source>
</reference>